<protein>
    <submittedName>
        <fullName evidence="5">Glycerate kinase</fullName>
    </submittedName>
</protein>
<comment type="caution">
    <text evidence="5">The sequence shown here is derived from an EMBL/GenBank/DDBJ whole genome shotgun (WGS) entry which is preliminary data.</text>
</comment>
<dbReference type="RefSeq" id="WP_126580638.1">
    <property type="nucleotide sequence ID" value="NZ_BIFR01000001.1"/>
</dbReference>
<sequence length="386" mass="39246">MRIVIAPQSLKGSLSAAETGAAIAQGAQAVYPEAEIVVVPVADGGEGTVQALVDATGGSILTRRVTGPLGEPVEAFFGLLGGEDRKTAVIEMAACAGLPLISPEQRNPRITTTYGVGELIRAALDEGCRHFLLGIGGSATNDGGAGLAQALGIHLLATNGQELTWGGAALAQLAQIDSSNLDSRLVDCTFEVACDVTNPLCGASGASAIYGPQKGATPEMVAELDAALAHYAQIIDQDLGISIAEQPGAGAAGGLGAGLLAFLNATLRPGAAIVLEAVNLERHLEGADLVITAEGQLDEQTAYGKSVGAVAALAKQRDIPVLALAGGLSEGYQGIYQLGIDAVAVLPSRPMSLVYAIHNAATLTRDATERALRILKLGMSMTNRIV</sequence>
<evidence type="ECO:0000256" key="4">
    <source>
        <dbReference type="PIRNR" id="PIRNR006078"/>
    </source>
</evidence>
<evidence type="ECO:0000256" key="3">
    <source>
        <dbReference type="ARBA" id="ARBA00022777"/>
    </source>
</evidence>
<dbReference type="AlphaFoldDB" id="A0A402A1Z2"/>
<dbReference type="EMBL" id="BIFR01000001">
    <property type="protein sequence ID" value="GCE13075.1"/>
    <property type="molecule type" value="Genomic_DNA"/>
</dbReference>
<dbReference type="PANTHER" id="PTHR21599:SF0">
    <property type="entry name" value="GLYCERATE KINASE"/>
    <property type="match status" value="1"/>
</dbReference>
<dbReference type="PANTHER" id="PTHR21599">
    <property type="entry name" value="GLYCERATE KINASE"/>
    <property type="match status" value="1"/>
</dbReference>
<keyword evidence="2 4" id="KW-0808">Transferase</keyword>
<dbReference type="InterPro" id="IPR018193">
    <property type="entry name" value="Glyc_kinase_flavodox-like_fold"/>
</dbReference>
<dbReference type="InterPro" id="IPR018197">
    <property type="entry name" value="Glycerate_kinase_RE-like"/>
</dbReference>
<dbReference type="Proteomes" id="UP000287352">
    <property type="component" value="Unassembled WGS sequence"/>
</dbReference>
<proteinExistence type="inferred from homology"/>
<evidence type="ECO:0000313" key="5">
    <source>
        <dbReference type="EMBL" id="GCE13075.1"/>
    </source>
</evidence>
<keyword evidence="3 4" id="KW-0418">Kinase</keyword>
<name>A0A402A1Z2_9CHLR</name>
<comment type="similarity">
    <text evidence="1 4">Belongs to the glycerate kinase type-1 family.</text>
</comment>
<reference evidence="6" key="1">
    <citation type="submission" date="2018-12" db="EMBL/GenBank/DDBJ databases">
        <title>Tengunoibacter tsumagoiensis gen. nov., sp. nov., Dictyobacter kobayashii sp. nov., D. alpinus sp. nov., and D. joshuensis sp. nov. and description of Dictyobacteraceae fam. nov. within the order Ktedonobacterales isolated from Tengu-no-mugimeshi.</title>
        <authorList>
            <person name="Wang C.M."/>
            <person name="Zheng Y."/>
            <person name="Sakai Y."/>
            <person name="Toyoda A."/>
            <person name="Minakuchi Y."/>
            <person name="Abe K."/>
            <person name="Yokota A."/>
            <person name="Yabe S."/>
        </authorList>
    </citation>
    <scope>NUCLEOTIDE SEQUENCE [LARGE SCALE GENOMIC DNA]</scope>
    <source>
        <strain evidence="6">Uno3</strain>
    </source>
</reference>
<dbReference type="InterPro" id="IPR036129">
    <property type="entry name" value="Glycerate_kinase_sf"/>
</dbReference>
<dbReference type="GO" id="GO:0031388">
    <property type="term" value="P:organic acid phosphorylation"/>
    <property type="evidence" value="ECO:0007669"/>
    <property type="project" value="UniProtKB-UniRule"/>
</dbReference>
<dbReference type="SUPFAM" id="SSF110738">
    <property type="entry name" value="Glycerate kinase I"/>
    <property type="match status" value="1"/>
</dbReference>
<dbReference type="Pfam" id="PF02595">
    <property type="entry name" value="Gly_kinase"/>
    <property type="match status" value="1"/>
</dbReference>
<dbReference type="Gene3D" id="3.40.50.10350">
    <property type="entry name" value="Glycerate kinase, domain 1"/>
    <property type="match status" value="1"/>
</dbReference>
<evidence type="ECO:0000256" key="2">
    <source>
        <dbReference type="ARBA" id="ARBA00022679"/>
    </source>
</evidence>
<dbReference type="OrthoDB" id="9774290at2"/>
<accession>A0A402A1Z2</accession>
<gene>
    <name evidence="5" type="ORF">KTT_29340</name>
</gene>
<organism evidence="5 6">
    <name type="scientific">Tengunoibacter tsumagoiensis</name>
    <dbReference type="NCBI Taxonomy" id="2014871"/>
    <lineage>
        <taxon>Bacteria</taxon>
        <taxon>Bacillati</taxon>
        <taxon>Chloroflexota</taxon>
        <taxon>Ktedonobacteria</taxon>
        <taxon>Ktedonobacterales</taxon>
        <taxon>Dictyobacteraceae</taxon>
        <taxon>Tengunoibacter</taxon>
    </lineage>
</organism>
<dbReference type="GO" id="GO:0008887">
    <property type="term" value="F:glycerate kinase activity"/>
    <property type="evidence" value="ECO:0007669"/>
    <property type="project" value="UniProtKB-UniRule"/>
</dbReference>
<evidence type="ECO:0000313" key="6">
    <source>
        <dbReference type="Proteomes" id="UP000287352"/>
    </source>
</evidence>
<evidence type="ECO:0000256" key="1">
    <source>
        <dbReference type="ARBA" id="ARBA00006284"/>
    </source>
</evidence>
<dbReference type="NCBIfam" id="TIGR00045">
    <property type="entry name" value="glycerate kinase"/>
    <property type="match status" value="1"/>
</dbReference>
<keyword evidence="6" id="KW-1185">Reference proteome</keyword>
<dbReference type="InterPro" id="IPR004381">
    <property type="entry name" value="Glycerate_kinase"/>
</dbReference>
<dbReference type="Gene3D" id="3.90.1510.10">
    <property type="entry name" value="Glycerate kinase, domain 2"/>
    <property type="match status" value="1"/>
</dbReference>
<dbReference type="PIRSF" id="PIRSF006078">
    <property type="entry name" value="GlxK"/>
    <property type="match status" value="1"/>
</dbReference>